<dbReference type="Pfam" id="PF00067">
    <property type="entry name" value="p450"/>
    <property type="match status" value="1"/>
</dbReference>
<evidence type="ECO:0000256" key="9">
    <source>
        <dbReference type="PIRSR" id="PIRSR602401-1"/>
    </source>
</evidence>
<dbReference type="PRINTS" id="PR00385">
    <property type="entry name" value="P450"/>
</dbReference>
<dbReference type="PANTHER" id="PTHR24291:SF189">
    <property type="entry name" value="CYTOCHROME P450 4C3-RELATED"/>
    <property type="match status" value="1"/>
</dbReference>
<organism evidence="11 12">
    <name type="scientific">Larinioides sclopetarius</name>
    <dbReference type="NCBI Taxonomy" id="280406"/>
    <lineage>
        <taxon>Eukaryota</taxon>
        <taxon>Metazoa</taxon>
        <taxon>Ecdysozoa</taxon>
        <taxon>Arthropoda</taxon>
        <taxon>Chelicerata</taxon>
        <taxon>Arachnida</taxon>
        <taxon>Araneae</taxon>
        <taxon>Araneomorphae</taxon>
        <taxon>Entelegynae</taxon>
        <taxon>Araneoidea</taxon>
        <taxon>Araneidae</taxon>
        <taxon>Larinioides</taxon>
    </lineage>
</organism>
<evidence type="ECO:0000256" key="10">
    <source>
        <dbReference type="RuleBase" id="RU000461"/>
    </source>
</evidence>
<dbReference type="GO" id="GO:0020037">
    <property type="term" value="F:heme binding"/>
    <property type="evidence" value="ECO:0007669"/>
    <property type="project" value="InterPro"/>
</dbReference>
<evidence type="ECO:0000256" key="8">
    <source>
        <dbReference type="ARBA" id="ARBA00023136"/>
    </source>
</evidence>
<dbReference type="GO" id="GO:0005506">
    <property type="term" value="F:iron ion binding"/>
    <property type="evidence" value="ECO:0007669"/>
    <property type="project" value="InterPro"/>
</dbReference>
<evidence type="ECO:0000256" key="7">
    <source>
        <dbReference type="ARBA" id="ARBA00023033"/>
    </source>
</evidence>
<evidence type="ECO:0000313" key="12">
    <source>
        <dbReference type="Proteomes" id="UP001497382"/>
    </source>
</evidence>
<dbReference type="EMBL" id="CAXIEN010000306">
    <property type="protein sequence ID" value="CAL1292420.1"/>
    <property type="molecule type" value="Genomic_DNA"/>
</dbReference>
<comment type="caution">
    <text evidence="11">The sequence shown here is derived from an EMBL/GenBank/DDBJ whole genome shotgun (WGS) entry which is preliminary data.</text>
</comment>
<keyword evidence="4 9" id="KW-0349">Heme</keyword>
<keyword evidence="9 10" id="KW-0479">Metal-binding</keyword>
<keyword evidence="12" id="KW-1185">Reference proteome</keyword>
<dbReference type="Gene3D" id="1.10.630.10">
    <property type="entry name" value="Cytochrome P450"/>
    <property type="match status" value="1"/>
</dbReference>
<comment type="cofactor">
    <cofactor evidence="1 9">
        <name>heme</name>
        <dbReference type="ChEBI" id="CHEBI:30413"/>
    </cofactor>
</comment>
<dbReference type="InterPro" id="IPR017972">
    <property type="entry name" value="Cyt_P450_CS"/>
</dbReference>
<evidence type="ECO:0000256" key="4">
    <source>
        <dbReference type="ARBA" id="ARBA00022617"/>
    </source>
</evidence>
<protein>
    <recommendedName>
        <fullName evidence="13">Cytochrome P450</fullName>
    </recommendedName>
</protein>
<keyword evidence="8" id="KW-0472">Membrane</keyword>
<proteinExistence type="inferred from homology"/>
<dbReference type="InterPro" id="IPR036396">
    <property type="entry name" value="Cyt_P450_sf"/>
</dbReference>
<dbReference type="AlphaFoldDB" id="A0AAV2B846"/>
<dbReference type="InterPro" id="IPR002401">
    <property type="entry name" value="Cyt_P450_E_grp-I"/>
</dbReference>
<dbReference type="PRINTS" id="PR00463">
    <property type="entry name" value="EP450I"/>
</dbReference>
<keyword evidence="10" id="KW-0560">Oxidoreductase</keyword>
<dbReference type="PROSITE" id="PS00086">
    <property type="entry name" value="CYTOCHROME_P450"/>
    <property type="match status" value="1"/>
</dbReference>
<feature type="binding site" description="axial binding residue" evidence="9">
    <location>
        <position position="443"/>
    </location>
    <ligand>
        <name>heme</name>
        <dbReference type="ChEBI" id="CHEBI:30413"/>
    </ligand>
    <ligandPart>
        <name>Fe</name>
        <dbReference type="ChEBI" id="CHEBI:18248"/>
    </ligandPart>
</feature>
<dbReference type="GO" id="GO:0004497">
    <property type="term" value="F:monooxygenase activity"/>
    <property type="evidence" value="ECO:0007669"/>
    <property type="project" value="UniProtKB-KW"/>
</dbReference>
<evidence type="ECO:0000256" key="6">
    <source>
        <dbReference type="ARBA" id="ARBA00023004"/>
    </source>
</evidence>
<evidence type="ECO:0000313" key="11">
    <source>
        <dbReference type="EMBL" id="CAL1292420.1"/>
    </source>
</evidence>
<dbReference type="GO" id="GO:0016705">
    <property type="term" value="F:oxidoreductase activity, acting on paired donors, with incorporation or reduction of molecular oxygen"/>
    <property type="evidence" value="ECO:0007669"/>
    <property type="project" value="InterPro"/>
</dbReference>
<name>A0AAV2B846_9ARAC</name>
<accession>A0AAV2B846</accession>
<evidence type="ECO:0000256" key="2">
    <source>
        <dbReference type="ARBA" id="ARBA00004586"/>
    </source>
</evidence>
<keyword evidence="5" id="KW-0256">Endoplasmic reticulum</keyword>
<evidence type="ECO:0000256" key="5">
    <source>
        <dbReference type="ARBA" id="ARBA00022824"/>
    </source>
</evidence>
<keyword evidence="7 10" id="KW-0503">Monooxygenase</keyword>
<keyword evidence="6 9" id="KW-0408">Iron</keyword>
<dbReference type="GO" id="GO:0005789">
    <property type="term" value="C:endoplasmic reticulum membrane"/>
    <property type="evidence" value="ECO:0007669"/>
    <property type="project" value="UniProtKB-SubCell"/>
</dbReference>
<dbReference type="PANTHER" id="PTHR24291">
    <property type="entry name" value="CYTOCHROME P450 FAMILY 4"/>
    <property type="match status" value="1"/>
</dbReference>
<evidence type="ECO:0000256" key="3">
    <source>
        <dbReference type="ARBA" id="ARBA00010617"/>
    </source>
</evidence>
<dbReference type="InterPro" id="IPR050196">
    <property type="entry name" value="Cytochrome_P450_Monoox"/>
</dbReference>
<dbReference type="InterPro" id="IPR001128">
    <property type="entry name" value="Cyt_P450"/>
</dbReference>
<dbReference type="Proteomes" id="UP001497382">
    <property type="component" value="Unassembled WGS sequence"/>
</dbReference>
<sequence length="500" mass="58192">MLLFLYATCTLIAIIFLRFPLRRRKYSQLMPGTKYIFCDILGDLKLFNFRKSFYHQLLDVLSKGSKLFPKEQLFCMWITYVPYVFIVRMDAVKEVLKNNRMNGKSFQYEWMKPILGSGLVVSSGEKWKSRRKLFNHCFHPDIVRSYLKTFNSNSQKLVNVLKEEAEKDFVYIVELFTLCAFESICEAIFGIGVGALENNNIEISNSIRRCESIFIVRVYSILLWPDFIFRNTKIGKDFEHHANVVQEFTYRMIEETKQKYLSGEREFSDGKRKTLIDVLIEKHLKIKEFTEEDVREEVNTFMSAGHETIGIAAMWAIYLIGRHPEVQAKLHEEIDHVFGNDRERPVTERDLKDLQYMNCVLKESGRIYPTVPALGRHVPEDTKICGYTVPKDATCIILTYLLHRDEEVFPDPEKFDPDRFSAENCVNIPEFAYIPFSGGARNCIGYKFGEMELGTLICSIMRNFTVESLNKVFPVVGLSLQSSEPIRIKIRPRTVYESPS</sequence>
<comment type="similarity">
    <text evidence="3 10">Belongs to the cytochrome P450 family.</text>
</comment>
<evidence type="ECO:0000256" key="1">
    <source>
        <dbReference type="ARBA" id="ARBA00001971"/>
    </source>
</evidence>
<evidence type="ECO:0008006" key="13">
    <source>
        <dbReference type="Google" id="ProtNLM"/>
    </source>
</evidence>
<gene>
    <name evidence="11" type="ORF">LARSCL_LOCUS17647</name>
</gene>
<dbReference type="CDD" id="cd20628">
    <property type="entry name" value="CYP4"/>
    <property type="match status" value="1"/>
</dbReference>
<dbReference type="SUPFAM" id="SSF48264">
    <property type="entry name" value="Cytochrome P450"/>
    <property type="match status" value="1"/>
</dbReference>
<reference evidence="11 12" key="1">
    <citation type="submission" date="2024-04" db="EMBL/GenBank/DDBJ databases">
        <authorList>
            <person name="Rising A."/>
            <person name="Reimegard J."/>
            <person name="Sonavane S."/>
            <person name="Akerstrom W."/>
            <person name="Nylinder S."/>
            <person name="Hedman E."/>
            <person name="Kallberg Y."/>
        </authorList>
    </citation>
    <scope>NUCLEOTIDE SEQUENCE [LARGE SCALE GENOMIC DNA]</scope>
</reference>
<comment type="subcellular location">
    <subcellularLocation>
        <location evidence="2">Endoplasmic reticulum membrane</location>
    </subcellularLocation>
</comment>